<gene>
    <name evidence="13" type="ORF">H1W37_15605</name>
</gene>
<reference evidence="13 14" key="2">
    <citation type="submission" date="2020-08" db="EMBL/GenBank/DDBJ databases">
        <title>Stappia taiwanensis sp. nov., isolated from a coastal thermal spring.</title>
        <authorList>
            <person name="Kampfer P."/>
        </authorList>
    </citation>
    <scope>NUCLEOTIDE SEQUENCE [LARGE SCALE GENOMIC DNA]</scope>
    <source>
        <strain evidence="13 14">DSM 23284</strain>
    </source>
</reference>
<dbReference type="GO" id="GO:0031992">
    <property type="term" value="F:energy transducer activity"/>
    <property type="evidence" value="ECO:0007669"/>
    <property type="project" value="TreeGrafter"/>
</dbReference>
<evidence type="ECO:0000256" key="11">
    <source>
        <dbReference type="SAM" id="SignalP"/>
    </source>
</evidence>
<keyword evidence="14" id="KW-1185">Reference proteome</keyword>
<evidence type="ECO:0000259" key="12">
    <source>
        <dbReference type="PROSITE" id="PS52015"/>
    </source>
</evidence>
<feature type="chain" id="PRO_5032382883" evidence="11">
    <location>
        <begin position="30"/>
        <end position="319"/>
    </location>
</feature>
<dbReference type="RefSeq" id="WP_181761278.1">
    <property type="nucleotide sequence ID" value="NZ_BMCR01000007.1"/>
</dbReference>
<accession>A0A838XTM1</accession>
<evidence type="ECO:0000256" key="9">
    <source>
        <dbReference type="ARBA" id="ARBA00023136"/>
    </source>
</evidence>
<dbReference type="SUPFAM" id="SSF74653">
    <property type="entry name" value="TolA/TonB C-terminal domain"/>
    <property type="match status" value="1"/>
</dbReference>
<feature type="compositionally biased region" description="Low complexity" evidence="10">
    <location>
        <begin position="69"/>
        <end position="87"/>
    </location>
</feature>
<dbReference type="GO" id="GO:0098797">
    <property type="term" value="C:plasma membrane protein complex"/>
    <property type="evidence" value="ECO:0007669"/>
    <property type="project" value="TreeGrafter"/>
</dbReference>
<dbReference type="PANTHER" id="PTHR33446">
    <property type="entry name" value="PROTEIN TONB-RELATED"/>
    <property type="match status" value="1"/>
</dbReference>
<keyword evidence="6" id="KW-0812">Transmembrane</keyword>
<evidence type="ECO:0000313" key="13">
    <source>
        <dbReference type="EMBL" id="MBA4613087.1"/>
    </source>
</evidence>
<dbReference type="NCBIfam" id="TIGR01352">
    <property type="entry name" value="tonB_Cterm"/>
    <property type="match status" value="1"/>
</dbReference>
<evidence type="ECO:0000313" key="14">
    <source>
        <dbReference type="Proteomes" id="UP000559404"/>
    </source>
</evidence>
<keyword evidence="9" id="KW-0472">Membrane</keyword>
<dbReference type="InterPro" id="IPR051045">
    <property type="entry name" value="TonB-dependent_transducer"/>
</dbReference>
<dbReference type="GO" id="GO:0055085">
    <property type="term" value="P:transmembrane transport"/>
    <property type="evidence" value="ECO:0007669"/>
    <property type="project" value="InterPro"/>
</dbReference>
<evidence type="ECO:0000256" key="7">
    <source>
        <dbReference type="ARBA" id="ARBA00022927"/>
    </source>
</evidence>
<evidence type="ECO:0000256" key="10">
    <source>
        <dbReference type="SAM" id="MobiDB-lite"/>
    </source>
</evidence>
<dbReference type="PROSITE" id="PS52015">
    <property type="entry name" value="TONB_CTD"/>
    <property type="match status" value="1"/>
</dbReference>
<protein>
    <submittedName>
        <fullName evidence="13">TonB family protein</fullName>
    </submittedName>
</protein>
<keyword evidence="3" id="KW-0813">Transport</keyword>
<keyword evidence="5" id="KW-0997">Cell inner membrane</keyword>
<dbReference type="Pfam" id="PF03544">
    <property type="entry name" value="TonB_C"/>
    <property type="match status" value="1"/>
</dbReference>
<feature type="domain" description="TonB C-terminal" evidence="12">
    <location>
        <begin position="230"/>
        <end position="319"/>
    </location>
</feature>
<proteinExistence type="inferred from homology"/>
<comment type="subcellular location">
    <subcellularLocation>
        <location evidence="1">Cell inner membrane</location>
        <topology evidence="1">Single-pass membrane protein</topology>
        <orientation evidence="1">Periplasmic side</orientation>
    </subcellularLocation>
</comment>
<evidence type="ECO:0000256" key="2">
    <source>
        <dbReference type="ARBA" id="ARBA00006555"/>
    </source>
</evidence>
<dbReference type="AlphaFoldDB" id="A0A838XTM1"/>
<feature type="compositionally biased region" description="Basic residues" evidence="10">
    <location>
        <begin position="181"/>
        <end position="194"/>
    </location>
</feature>
<comment type="caution">
    <text evidence="13">The sequence shown here is derived from an EMBL/GenBank/DDBJ whole genome shotgun (WGS) entry which is preliminary data.</text>
</comment>
<evidence type="ECO:0000256" key="6">
    <source>
        <dbReference type="ARBA" id="ARBA00022692"/>
    </source>
</evidence>
<evidence type="ECO:0000256" key="1">
    <source>
        <dbReference type="ARBA" id="ARBA00004383"/>
    </source>
</evidence>
<keyword evidence="11" id="KW-0732">Signal</keyword>
<feature type="signal peptide" evidence="11">
    <location>
        <begin position="1"/>
        <end position="29"/>
    </location>
</feature>
<keyword evidence="8" id="KW-1133">Transmembrane helix</keyword>
<evidence type="ECO:0000256" key="8">
    <source>
        <dbReference type="ARBA" id="ARBA00022989"/>
    </source>
</evidence>
<keyword evidence="7" id="KW-0653">Protein transport</keyword>
<dbReference type="GO" id="GO:0015031">
    <property type="term" value="P:protein transport"/>
    <property type="evidence" value="ECO:0007669"/>
    <property type="project" value="UniProtKB-KW"/>
</dbReference>
<evidence type="ECO:0000256" key="3">
    <source>
        <dbReference type="ARBA" id="ARBA00022448"/>
    </source>
</evidence>
<dbReference type="Gene3D" id="3.30.1150.10">
    <property type="match status" value="1"/>
</dbReference>
<feature type="region of interest" description="Disordered" evidence="10">
    <location>
        <begin position="65"/>
        <end position="232"/>
    </location>
</feature>
<dbReference type="Proteomes" id="UP000559404">
    <property type="component" value="Unassembled WGS sequence"/>
</dbReference>
<reference evidence="13 14" key="1">
    <citation type="submission" date="2020-07" db="EMBL/GenBank/DDBJ databases">
        <authorList>
            <person name="Li M."/>
        </authorList>
    </citation>
    <scope>NUCLEOTIDE SEQUENCE [LARGE SCALE GENOMIC DNA]</scope>
    <source>
        <strain evidence="13 14">DSM 23284</strain>
    </source>
</reference>
<evidence type="ECO:0000256" key="5">
    <source>
        <dbReference type="ARBA" id="ARBA00022519"/>
    </source>
</evidence>
<dbReference type="PANTHER" id="PTHR33446:SF2">
    <property type="entry name" value="PROTEIN TONB"/>
    <property type="match status" value="1"/>
</dbReference>
<dbReference type="InterPro" id="IPR037682">
    <property type="entry name" value="TonB_C"/>
</dbReference>
<sequence length="319" mass="33208">MTERRAFRPPYRLLAVAASLAVHLGAAFALNGRAPEEQLAGAGARASVQIGQAFTSSIAAGAQAGGGAVQPQQSPTQTATAAEPAGALRPQPPQQSQPKAVRPEAQPALKPSAAQTVRAAIARPTEAKPVAATAARTAESRAAEQSPTVPRPIARPPEITRIAAATPTTKKPERKQAQKQVKPKRRDKAARTARAKSAPGAGGKGRQTVQKGGSRGGAKTRDAGNAARSNYPGLVRRKLGRSLRYPRSARRKGLTGEVTVGFTVQSSGAATGVRVVRSSGSTILDRAALETVGRAAPFPRIPASTGKTRWRFTIPLTFR</sequence>
<organism evidence="13 14">
    <name type="scientific">Stappia taiwanensis</name>
    <dbReference type="NCBI Taxonomy" id="992267"/>
    <lineage>
        <taxon>Bacteria</taxon>
        <taxon>Pseudomonadati</taxon>
        <taxon>Pseudomonadota</taxon>
        <taxon>Alphaproteobacteria</taxon>
        <taxon>Hyphomicrobiales</taxon>
        <taxon>Stappiaceae</taxon>
        <taxon>Stappia</taxon>
    </lineage>
</organism>
<dbReference type="EMBL" id="JACEON010000015">
    <property type="protein sequence ID" value="MBA4613087.1"/>
    <property type="molecule type" value="Genomic_DNA"/>
</dbReference>
<dbReference type="InterPro" id="IPR006260">
    <property type="entry name" value="TonB/TolA_C"/>
</dbReference>
<name>A0A838XTM1_9HYPH</name>
<comment type="similarity">
    <text evidence="2">Belongs to the TonB family.</text>
</comment>
<evidence type="ECO:0000256" key="4">
    <source>
        <dbReference type="ARBA" id="ARBA00022475"/>
    </source>
</evidence>
<keyword evidence="4" id="KW-1003">Cell membrane</keyword>